<dbReference type="PANTHER" id="PTHR43156">
    <property type="entry name" value="STAGE II SPORULATION PROTEIN E-RELATED"/>
    <property type="match status" value="1"/>
</dbReference>
<dbReference type="EMBL" id="CP073355">
    <property type="protein sequence ID" value="URA10097.1"/>
    <property type="molecule type" value="Genomic_DNA"/>
</dbReference>
<name>A0AAX3BCR3_9SPIR</name>
<feature type="coiled-coil region" evidence="2">
    <location>
        <begin position="396"/>
        <end position="441"/>
    </location>
</feature>
<accession>A0AAX3BCR3</accession>
<feature type="transmembrane region" description="Helical" evidence="3">
    <location>
        <begin position="255"/>
        <end position="273"/>
    </location>
</feature>
<reference evidence="6" key="2">
    <citation type="submission" date="2022-06" db="EMBL/GenBank/DDBJ databases">
        <title>Thermospira aquatica gen. nov., sp. nov.</title>
        <authorList>
            <person name="Ben Ali Gam Z."/>
            <person name="Labat M."/>
        </authorList>
    </citation>
    <scope>NUCLEOTIDE SEQUENCE</scope>
    <source>
        <strain evidence="6">F1F22</strain>
    </source>
</reference>
<dbReference type="GO" id="GO:0016791">
    <property type="term" value="F:phosphatase activity"/>
    <property type="evidence" value="ECO:0007669"/>
    <property type="project" value="TreeGrafter"/>
</dbReference>
<dbReference type="RefSeq" id="WP_271435229.1">
    <property type="nucleotide sequence ID" value="NZ_CP073355.1"/>
</dbReference>
<dbReference type="PANTHER" id="PTHR43156:SF2">
    <property type="entry name" value="STAGE II SPORULATION PROTEIN E"/>
    <property type="match status" value="1"/>
</dbReference>
<dbReference type="Gene3D" id="3.60.40.10">
    <property type="entry name" value="PPM-type phosphatase domain"/>
    <property type="match status" value="1"/>
</dbReference>
<feature type="transmembrane region" description="Helical" evidence="3">
    <location>
        <begin position="368"/>
        <end position="388"/>
    </location>
</feature>
<evidence type="ECO:0000259" key="5">
    <source>
        <dbReference type="SMART" id="SM00331"/>
    </source>
</evidence>
<keyword evidence="7" id="KW-1185">Reference proteome</keyword>
<dbReference type="InterPro" id="IPR052016">
    <property type="entry name" value="Bact_Sigma-Reg"/>
</dbReference>
<keyword evidence="2" id="KW-0175">Coiled coil</keyword>
<feature type="transmembrane region" description="Helical" evidence="3">
    <location>
        <begin position="516"/>
        <end position="541"/>
    </location>
</feature>
<dbReference type="Pfam" id="PF07695">
    <property type="entry name" value="7TMR-DISM_7TM"/>
    <property type="match status" value="1"/>
</dbReference>
<protein>
    <submittedName>
        <fullName evidence="6">SpoIIE family protein phosphatase</fullName>
    </submittedName>
</protein>
<evidence type="ECO:0000256" key="4">
    <source>
        <dbReference type="SAM" id="SignalP"/>
    </source>
</evidence>
<keyword evidence="1" id="KW-0378">Hydrolase</keyword>
<keyword evidence="3" id="KW-1133">Transmembrane helix</keyword>
<feature type="signal peptide" evidence="4">
    <location>
        <begin position="1"/>
        <end position="22"/>
    </location>
</feature>
<dbReference type="KEGG" id="taqu:KDW03_11545"/>
<dbReference type="Proteomes" id="UP001056539">
    <property type="component" value="Chromosome"/>
</dbReference>
<dbReference type="InterPro" id="IPR001932">
    <property type="entry name" value="PPM-type_phosphatase-like_dom"/>
</dbReference>
<feature type="transmembrane region" description="Helical" evidence="3">
    <location>
        <begin position="190"/>
        <end position="211"/>
    </location>
</feature>
<evidence type="ECO:0000313" key="7">
    <source>
        <dbReference type="Proteomes" id="UP001056539"/>
    </source>
</evidence>
<feature type="transmembrane region" description="Helical" evidence="3">
    <location>
        <begin position="309"/>
        <end position="330"/>
    </location>
</feature>
<evidence type="ECO:0000256" key="2">
    <source>
        <dbReference type="SAM" id="Coils"/>
    </source>
</evidence>
<keyword evidence="4" id="KW-0732">Signal</keyword>
<dbReference type="InterPro" id="IPR036457">
    <property type="entry name" value="PPM-type-like_dom_sf"/>
</dbReference>
<evidence type="ECO:0000256" key="1">
    <source>
        <dbReference type="ARBA" id="ARBA00022801"/>
    </source>
</evidence>
<feature type="transmembrane region" description="Helical" evidence="3">
    <location>
        <begin position="342"/>
        <end position="362"/>
    </location>
</feature>
<dbReference type="Pfam" id="PF07228">
    <property type="entry name" value="SpoIIE"/>
    <property type="match status" value="1"/>
</dbReference>
<proteinExistence type="predicted"/>
<dbReference type="AlphaFoldDB" id="A0AAX3BCR3"/>
<feature type="chain" id="PRO_5043892468" evidence="4">
    <location>
        <begin position="23"/>
        <end position="688"/>
    </location>
</feature>
<feature type="domain" description="PPM-type phosphatase" evidence="5">
    <location>
        <begin position="452"/>
        <end position="673"/>
    </location>
</feature>
<sequence>MRKAFFCFLLFASSFSFFFAEAGVFDLRDIEWTQTTVVRLSGEWLFYPMRFLDPTKTVWEEQTSLVIRVPDSWHRYQWEGHRLSPYGYGTYRATILTTNLPMLLGLRIPFITSSYEIYINGKLMASMGKVGTNRQTYIPRMLPQYITFTNTSPLEIVMHVANFYDNKGGMYNSLEMGLWDTIVAKKNINIAFDIFIIGALVIMALYHLALFTLQRKEWGLVYFSLLALMLAFRTLTNHECVFPLYIYEFSWQTQVRMDFVLVNLITIFVVAFMRTVFTNPFYRNVLSFSILFYGILTAIDLFFPEEVYFHTQMIFIFYTLPLGFFILFALIKNMFSNKDAFLLLLGFSIFFLTALNDIFYAIQKFNVFEIYLTPFGQLVFVFFQAFVLSRRFSVAYQISERLKQNLEKEVERQTIELLKEKNKLLEKNQLIEEELELARQIQLQFIPSKPPSRHFAFYFHPMIQIGGDFFDIRRIDTYKWGVFISDVSGHGVPAAFITSLIKSHLLQSSQIHDPAALFYGLNEFLFPFLAGNFVTALYIIYDEEKQTLTYANAGHLDPLLVFPSGSLVPLPFFKRGIPLGVLRNQEIQAIDKGYTNHTYHFTEGKLLLFTDGLIEAVSEKIHVPFEEILWSLPWKEISKFSAPEIVIEIIENFKQHVQLEKLSDDICLVCFEKGDDHTTLLPFVEERA</sequence>
<dbReference type="Gene3D" id="2.60.120.260">
    <property type="entry name" value="Galactose-binding domain-like"/>
    <property type="match status" value="1"/>
</dbReference>
<feature type="transmembrane region" description="Helical" evidence="3">
    <location>
        <begin position="218"/>
        <end position="235"/>
    </location>
</feature>
<dbReference type="InterPro" id="IPR011623">
    <property type="entry name" value="7TMR_DISM_rcpt_extracell_dom1"/>
</dbReference>
<dbReference type="InterPro" id="IPR008979">
    <property type="entry name" value="Galactose-bd-like_sf"/>
</dbReference>
<dbReference type="SMART" id="SM00331">
    <property type="entry name" value="PP2C_SIG"/>
    <property type="match status" value="1"/>
</dbReference>
<reference evidence="6" key="1">
    <citation type="submission" date="2021-04" db="EMBL/GenBank/DDBJ databases">
        <authorList>
            <person name="Postec A."/>
        </authorList>
    </citation>
    <scope>NUCLEOTIDE SEQUENCE</scope>
    <source>
        <strain evidence="6">F1F22</strain>
    </source>
</reference>
<keyword evidence="3" id="KW-0812">Transmembrane</keyword>
<organism evidence="6 7">
    <name type="scientific">Thermospira aquatica</name>
    <dbReference type="NCBI Taxonomy" id="2828656"/>
    <lineage>
        <taxon>Bacteria</taxon>
        <taxon>Pseudomonadati</taxon>
        <taxon>Spirochaetota</taxon>
        <taxon>Spirochaetia</taxon>
        <taxon>Brevinematales</taxon>
        <taxon>Thermospiraceae</taxon>
        <taxon>Thermospira</taxon>
    </lineage>
</organism>
<feature type="transmembrane region" description="Helical" evidence="3">
    <location>
        <begin position="285"/>
        <end position="303"/>
    </location>
</feature>
<gene>
    <name evidence="6" type="ORF">KDW03_11545</name>
</gene>
<evidence type="ECO:0000313" key="6">
    <source>
        <dbReference type="EMBL" id="URA10097.1"/>
    </source>
</evidence>
<dbReference type="SUPFAM" id="SSF49785">
    <property type="entry name" value="Galactose-binding domain-like"/>
    <property type="match status" value="1"/>
</dbReference>
<evidence type="ECO:0000256" key="3">
    <source>
        <dbReference type="SAM" id="Phobius"/>
    </source>
</evidence>
<keyword evidence="3" id="KW-0472">Membrane</keyword>